<dbReference type="GO" id="GO:0005905">
    <property type="term" value="C:clathrin-coated pit"/>
    <property type="evidence" value="ECO:0007669"/>
    <property type="project" value="UniProtKB-SubCell"/>
</dbReference>
<dbReference type="GO" id="GO:0072583">
    <property type="term" value="P:clathrin-dependent endocytosis"/>
    <property type="evidence" value="ECO:0007669"/>
    <property type="project" value="InterPro"/>
</dbReference>
<evidence type="ECO:0000256" key="1">
    <source>
        <dbReference type="ARBA" id="ARBA00004132"/>
    </source>
</evidence>
<sequence>MGSLPSFRKAYGVLKDSTKVGLAKVNSDFKALDVAIVKATSHVERPPSERHVRKIIGAIMSGQPRADVVYCIHALARRLAKTRNWIVALKTLILIHRILRECGCTFKEELISYSQREPVLLISNFKDDSSQYASDCSSWVRAYGLFLYERLECFQALKYDIEAESLRRKLWGSAKGLFQKPVLKCEELIEQLPALQLLLSRLVGCQPEGAALGNSLIQYAVALVLKESFKIYCAMNEGIIDLVDMFFDMPKHNAVAVYNIYRRAGVLAQNLSSFYDFSKCLEVARTFQFPILREPPTSFIETMAEYIREAPQAGYLLPSEQRLLLTYKQADDSPTNDMDSNSGDNIMELEEVEEAAKITNVGDLLLFDEEDFVATELKEGDELALTVISQGEDCKSSEHHGLVEGETDPSGWELSLITDANNSSYYSTKNKMASEIDTSWFDNLYNEEEAKGYQNGGSIAGDKTYTNPFESPNPFYTFNSIASQNEEMPMTIQTYQPYLPEHPTRSINPFDDEFFFISQHNNL</sequence>
<organism evidence="10 11">
    <name type="scientific">Dioscorea cayennensis subsp. rotundata</name>
    <name type="common">White Guinea yam</name>
    <name type="synonym">Dioscorea rotundata</name>
    <dbReference type="NCBI Taxonomy" id="55577"/>
    <lineage>
        <taxon>Eukaryota</taxon>
        <taxon>Viridiplantae</taxon>
        <taxon>Streptophyta</taxon>
        <taxon>Embryophyta</taxon>
        <taxon>Tracheophyta</taxon>
        <taxon>Spermatophyta</taxon>
        <taxon>Magnoliopsida</taxon>
        <taxon>Liliopsida</taxon>
        <taxon>Dioscoreales</taxon>
        <taxon>Dioscoreaceae</taxon>
        <taxon>Dioscorea</taxon>
    </lineage>
</organism>
<dbReference type="InterPro" id="IPR013809">
    <property type="entry name" value="ENTH"/>
</dbReference>
<dbReference type="InterPro" id="IPR008942">
    <property type="entry name" value="ENTH_VHS"/>
</dbReference>
<evidence type="ECO:0000259" key="9">
    <source>
        <dbReference type="PROSITE" id="PS50942"/>
    </source>
</evidence>
<comment type="subcellular location">
    <subcellularLocation>
        <location evidence="1">Cytoplasmic vesicle</location>
        <location evidence="1">Clathrin-coated vesicle</location>
    </subcellularLocation>
    <subcellularLocation>
        <location evidence="2">Golgi apparatus</location>
    </subcellularLocation>
    <subcellularLocation>
        <location evidence="3">Membrane</location>
        <location evidence="3">Clathrin-coated pit</location>
    </subcellularLocation>
</comment>
<dbReference type="RefSeq" id="XP_039119780.1">
    <property type="nucleotide sequence ID" value="XM_039263846.1"/>
</dbReference>
<evidence type="ECO:0000256" key="4">
    <source>
        <dbReference type="ARBA" id="ARBA00022583"/>
    </source>
</evidence>
<dbReference type="Proteomes" id="UP001515500">
    <property type="component" value="Chromosome 3"/>
</dbReference>
<dbReference type="PANTHER" id="PTHR22951:SF5">
    <property type="entry name" value="PHOSPHATIDYLINOSITOL-BINDING CLATHRIN ASSEMBLY PROTEIN LAP"/>
    <property type="match status" value="1"/>
</dbReference>
<dbReference type="GO" id="GO:0006900">
    <property type="term" value="P:vesicle budding from membrane"/>
    <property type="evidence" value="ECO:0007669"/>
    <property type="project" value="TreeGrafter"/>
</dbReference>
<keyword evidence="4" id="KW-0254">Endocytosis</keyword>
<accession>A0AB40AXS2</accession>
<feature type="domain" description="ENTH" evidence="9">
    <location>
        <begin position="24"/>
        <end position="161"/>
    </location>
</feature>
<evidence type="ECO:0000256" key="7">
    <source>
        <dbReference type="ARBA" id="ARBA00023176"/>
    </source>
</evidence>
<dbReference type="PANTHER" id="PTHR22951">
    <property type="entry name" value="CLATHRIN ASSEMBLY PROTEIN"/>
    <property type="match status" value="1"/>
</dbReference>
<dbReference type="InterPro" id="IPR048050">
    <property type="entry name" value="ANTH_N_plant"/>
</dbReference>
<evidence type="ECO:0000256" key="5">
    <source>
        <dbReference type="ARBA" id="ARBA00023034"/>
    </source>
</evidence>
<dbReference type="FunFam" id="1.20.58.150:FF:000005">
    <property type="entry name" value="putative clathrin assembly protein At2g25430"/>
    <property type="match status" value="1"/>
</dbReference>
<gene>
    <name evidence="11" type="primary">LOC120256076</name>
</gene>
<dbReference type="GeneID" id="120256076"/>
<keyword evidence="5" id="KW-0333">Golgi apparatus</keyword>
<dbReference type="GO" id="GO:0005545">
    <property type="term" value="F:1-phosphatidylinositol binding"/>
    <property type="evidence" value="ECO:0007669"/>
    <property type="project" value="InterPro"/>
</dbReference>
<dbReference type="InterPro" id="IPR045192">
    <property type="entry name" value="AP180-like"/>
</dbReference>
<reference evidence="11" key="1">
    <citation type="submission" date="2025-08" db="UniProtKB">
        <authorList>
            <consortium name="RefSeq"/>
        </authorList>
    </citation>
    <scope>IDENTIFICATION</scope>
</reference>
<dbReference type="SUPFAM" id="SSF89009">
    <property type="entry name" value="GAT-like domain"/>
    <property type="match status" value="1"/>
</dbReference>
<dbReference type="AlphaFoldDB" id="A0AB40AXS2"/>
<keyword evidence="6" id="KW-0472">Membrane</keyword>
<dbReference type="GO" id="GO:0032050">
    <property type="term" value="F:clathrin heavy chain binding"/>
    <property type="evidence" value="ECO:0007669"/>
    <property type="project" value="TreeGrafter"/>
</dbReference>
<dbReference type="Pfam" id="PF07651">
    <property type="entry name" value="ANTH"/>
    <property type="match status" value="1"/>
</dbReference>
<dbReference type="SUPFAM" id="SSF48464">
    <property type="entry name" value="ENTH/VHS domain"/>
    <property type="match status" value="1"/>
</dbReference>
<name>A0AB40AXS2_DIOCR</name>
<dbReference type="CDD" id="cd03564">
    <property type="entry name" value="ANTH_N"/>
    <property type="match status" value="1"/>
</dbReference>
<dbReference type="GO" id="GO:0005546">
    <property type="term" value="F:phosphatidylinositol-4,5-bisphosphate binding"/>
    <property type="evidence" value="ECO:0007669"/>
    <property type="project" value="TreeGrafter"/>
</dbReference>
<keyword evidence="7" id="KW-0168">Coated pit</keyword>
<evidence type="ECO:0000256" key="3">
    <source>
        <dbReference type="ARBA" id="ARBA00004600"/>
    </source>
</evidence>
<dbReference type="GO" id="GO:0048268">
    <property type="term" value="P:clathrin coat assembly"/>
    <property type="evidence" value="ECO:0007669"/>
    <property type="project" value="InterPro"/>
</dbReference>
<dbReference type="Gene3D" id="1.25.40.90">
    <property type="match status" value="1"/>
</dbReference>
<dbReference type="GO" id="GO:0005794">
    <property type="term" value="C:Golgi apparatus"/>
    <property type="evidence" value="ECO:0007669"/>
    <property type="project" value="UniProtKB-SubCell"/>
</dbReference>
<protein>
    <submittedName>
        <fullName evidence="11">Clathrin assembly protein At5g57200</fullName>
    </submittedName>
</protein>
<dbReference type="SMART" id="SM00273">
    <property type="entry name" value="ENTH"/>
    <property type="match status" value="1"/>
</dbReference>
<dbReference type="PROSITE" id="PS50942">
    <property type="entry name" value="ENTH"/>
    <property type="match status" value="1"/>
</dbReference>
<evidence type="ECO:0000256" key="2">
    <source>
        <dbReference type="ARBA" id="ARBA00004555"/>
    </source>
</evidence>
<dbReference type="InterPro" id="IPR014712">
    <property type="entry name" value="ANTH_dom_sf"/>
</dbReference>
<proteinExistence type="predicted"/>
<evidence type="ECO:0000313" key="10">
    <source>
        <dbReference type="Proteomes" id="UP001515500"/>
    </source>
</evidence>
<evidence type="ECO:0000313" key="11">
    <source>
        <dbReference type="RefSeq" id="XP_039119780.1"/>
    </source>
</evidence>
<dbReference type="Gene3D" id="1.20.58.150">
    <property type="entry name" value="ANTH domain"/>
    <property type="match status" value="1"/>
</dbReference>
<dbReference type="InterPro" id="IPR011417">
    <property type="entry name" value="ANTH_dom"/>
</dbReference>
<dbReference type="GO" id="GO:0030136">
    <property type="term" value="C:clathrin-coated vesicle"/>
    <property type="evidence" value="ECO:0007669"/>
    <property type="project" value="UniProtKB-SubCell"/>
</dbReference>
<evidence type="ECO:0000256" key="6">
    <source>
        <dbReference type="ARBA" id="ARBA00023136"/>
    </source>
</evidence>
<dbReference type="GO" id="GO:0000149">
    <property type="term" value="F:SNARE binding"/>
    <property type="evidence" value="ECO:0007669"/>
    <property type="project" value="TreeGrafter"/>
</dbReference>
<keyword evidence="10" id="KW-1185">Reference proteome</keyword>
<evidence type="ECO:0000256" key="8">
    <source>
        <dbReference type="ARBA" id="ARBA00023329"/>
    </source>
</evidence>
<keyword evidence="8" id="KW-0968">Cytoplasmic vesicle</keyword>